<feature type="compositionally biased region" description="Basic and acidic residues" evidence="1">
    <location>
        <begin position="772"/>
        <end position="783"/>
    </location>
</feature>
<comment type="caution">
    <text evidence="2">The sequence shown here is derived from an EMBL/GenBank/DDBJ whole genome shotgun (WGS) entry which is preliminary data.</text>
</comment>
<reference evidence="2" key="1">
    <citation type="submission" date="2020-05" db="EMBL/GenBank/DDBJ databases">
        <title>Mycena genomes resolve the evolution of fungal bioluminescence.</title>
        <authorList>
            <person name="Tsai I.J."/>
        </authorList>
    </citation>
    <scope>NUCLEOTIDE SEQUENCE</scope>
    <source>
        <strain evidence="2">CCC161011</strain>
    </source>
</reference>
<accession>A0A8H6XYF5</accession>
<feature type="region of interest" description="Disordered" evidence="1">
    <location>
        <begin position="763"/>
        <end position="783"/>
    </location>
</feature>
<dbReference type="Proteomes" id="UP000620124">
    <property type="component" value="Unassembled WGS sequence"/>
</dbReference>
<gene>
    <name evidence="2" type="ORF">MVEN_01383100</name>
</gene>
<feature type="region of interest" description="Disordered" evidence="1">
    <location>
        <begin position="77"/>
        <end position="304"/>
    </location>
</feature>
<feature type="compositionally biased region" description="Low complexity" evidence="1">
    <location>
        <begin position="458"/>
        <end position="502"/>
    </location>
</feature>
<sequence length="783" mass="86281">MPPPVSPAPPVADSLMGHGSGALVDFEKLKAAVLQARAELDAEARKHYLPLTKRSKARIEPFEKAVENAEAEWIQAGQSLEELAPPPAQKPSGRLRSGRERSGSQEPGRNPNAQPHSKVIKEKLEGIPEAAAENSTPLMIEEAAVDNPATQPPHKVVEEKLEAIPEAAAENSAPSTIKEGAVDKPTAHSPSKVVEKKTRGPPQGSKNSNPSIVVGPAVFPTDRAQQEKIAKDQQKEAEARERQERHQRQQEDQRHQDFEKADQGFEISEKQPDRPSTDQGAGGTELAGSRKRELEGMGDIEAEQQVKRLKIIDTKIEEGQLHLIQGDDGNKDQSDQHQSDTDQPIAKVPESIFPDRRFISATPLSISERAKALPIDPQANLNEKPMYQIRIGPNDAALHTKWLSARSAKLSVKPAQTPMDEFTIISAHFGRGDAPDDPDDGDVVLPALEEEDSDSEIDAAITDNSSSSESSSSSSETSSSGSDSDSLSSDSDSSDADAASESGQLGAKTGLQTRGGVVATSTSIYGKWLLRRKQSQEKLREKGQREVSNRFLDQKNRRFGKPLSLHIRGLIREVPDFCPEGASTTYTIAKECHLSLNDNYVCGYHAQNRGPGQHQKNGDEKARWTIMGQPFPYNVGPKQQLKPNYLAGYFHCGCPEADVLLEFYLWKSCLLEQYVGVVETEGEWTFTGDAPEKEELGSVSFTGSRQGEDFQDVYQWGRTEVQHKRRLLKLRIERNLKALHESQELADADDNNVWAEVPEFDMDDPLLAYDPDDSRRPAPEFMS</sequence>
<feature type="compositionally biased region" description="Basic and acidic residues" evidence="1">
    <location>
        <begin position="224"/>
        <end position="276"/>
    </location>
</feature>
<dbReference type="EMBL" id="JACAZI010000011">
    <property type="protein sequence ID" value="KAF7348649.1"/>
    <property type="molecule type" value="Genomic_DNA"/>
</dbReference>
<evidence type="ECO:0000256" key="1">
    <source>
        <dbReference type="SAM" id="MobiDB-lite"/>
    </source>
</evidence>
<organism evidence="2 3">
    <name type="scientific">Mycena venus</name>
    <dbReference type="NCBI Taxonomy" id="2733690"/>
    <lineage>
        <taxon>Eukaryota</taxon>
        <taxon>Fungi</taxon>
        <taxon>Dikarya</taxon>
        <taxon>Basidiomycota</taxon>
        <taxon>Agaricomycotina</taxon>
        <taxon>Agaricomycetes</taxon>
        <taxon>Agaricomycetidae</taxon>
        <taxon>Agaricales</taxon>
        <taxon>Marasmiineae</taxon>
        <taxon>Mycenaceae</taxon>
        <taxon>Mycena</taxon>
    </lineage>
</organism>
<proteinExistence type="predicted"/>
<dbReference type="AlphaFoldDB" id="A0A8H6XYF5"/>
<keyword evidence="3" id="KW-1185">Reference proteome</keyword>
<protein>
    <submittedName>
        <fullName evidence="2">Uncharacterized protein</fullName>
    </submittedName>
</protein>
<feature type="region of interest" description="Disordered" evidence="1">
    <location>
        <begin position="428"/>
        <end position="509"/>
    </location>
</feature>
<dbReference type="OrthoDB" id="3065406at2759"/>
<evidence type="ECO:0000313" key="3">
    <source>
        <dbReference type="Proteomes" id="UP000620124"/>
    </source>
</evidence>
<feature type="compositionally biased region" description="Basic and acidic residues" evidence="1">
    <location>
        <begin position="328"/>
        <end position="340"/>
    </location>
</feature>
<evidence type="ECO:0000313" key="2">
    <source>
        <dbReference type="EMBL" id="KAF7348649.1"/>
    </source>
</evidence>
<feature type="region of interest" description="Disordered" evidence="1">
    <location>
        <begin position="321"/>
        <end position="353"/>
    </location>
</feature>
<feature type="compositionally biased region" description="Acidic residues" evidence="1">
    <location>
        <begin position="435"/>
        <end position="457"/>
    </location>
</feature>
<name>A0A8H6XYF5_9AGAR</name>